<evidence type="ECO:0000313" key="2">
    <source>
        <dbReference type="EMBL" id="KIJ57672.1"/>
    </source>
</evidence>
<feature type="compositionally biased region" description="Acidic residues" evidence="1">
    <location>
        <begin position="33"/>
        <end position="48"/>
    </location>
</feature>
<feature type="compositionally biased region" description="Basic and acidic residues" evidence="1">
    <location>
        <begin position="225"/>
        <end position="236"/>
    </location>
</feature>
<dbReference type="AlphaFoldDB" id="A0A0C9W6F3"/>
<evidence type="ECO:0000313" key="3">
    <source>
        <dbReference type="Proteomes" id="UP000053820"/>
    </source>
</evidence>
<gene>
    <name evidence="2" type="ORF">HYDPIDRAFT_34890</name>
</gene>
<dbReference type="Proteomes" id="UP000053820">
    <property type="component" value="Unassembled WGS sequence"/>
</dbReference>
<keyword evidence="3" id="KW-1185">Reference proteome</keyword>
<feature type="compositionally biased region" description="Pro residues" evidence="1">
    <location>
        <begin position="88"/>
        <end position="106"/>
    </location>
</feature>
<accession>A0A0C9W6F3</accession>
<feature type="compositionally biased region" description="Basic and acidic residues" evidence="1">
    <location>
        <begin position="121"/>
        <end position="139"/>
    </location>
</feature>
<feature type="compositionally biased region" description="Basic and acidic residues" evidence="1">
    <location>
        <begin position="204"/>
        <end position="217"/>
    </location>
</feature>
<dbReference type="HOGENOM" id="CLU_1175560_0_0_1"/>
<evidence type="ECO:0000256" key="1">
    <source>
        <dbReference type="SAM" id="MobiDB-lite"/>
    </source>
</evidence>
<reference evidence="2 3" key="1">
    <citation type="submission" date="2014-04" db="EMBL/GenBank/DDBJ databases">
        <title>Evolutionary Origins and Diversification of the Mycorrhizal Mutualists.</title>
        <authorList>
            <consortium name="DOE Joint Genome Institute"/>
            <consortium name="Mycorrhizal Genomics Consortium"/>
            <person name="Kohler A."/>
            <person name="Kuo A."/>
            <person name="Nagy L.G."/>
            <person name="Floudas D."/>
            <person name="Copeland A."/>
            <person name="Barry K.W."/>
            <person name="Cichocki N."/>
            <person name="Veneault-Fourrey C."/>
            <person name="LaButti K."/>
            <person name="Lindquist E.A."/>
            <person name="Lipzen A."/>
            <person name="Lundell T."/>
            <person name="Morin E."/>
            <person name="Murat C."/>
            <person name="Riley R."/>
            <person name="Ohm R."/>
            <person name="Sun H."/>
            <person name="Tunlid A."/>
            <person name="Henrissat B."/>
            <person name="Grigoriev I.V."/>
            <person name="Hibbett D.S."/>
            <person name="Martin F."/>
        </authorList>
    </citation>
    <scope>NUCLEOTIDE SEQUENCE [LARGE SCALE GENOMIC DNA]</scope>
    <source>
        <strain evidence="2 3">MD-312</strain>
    </source>
</reference>
<organism evidence="2 3">
    <name type="scientific">Hydnomerulius pinastri MD-312</name>
    <dbReference type="NCBI Taxonomy" id="994086"/>
    <lineage>
        <taxon>Eukaryota</taxon>
        <taxon>Fungi</taxon>
        <taxon>Dikarya</taxon>
        <taxon>Basidiomycota</taxon>
        <taxon>Agaricomycotina</taxon>
        <taxon>Agaricomycetes</taxon>
        <taxon>Agaricomycetidae</taxon>
        <taxon>Boletales</taxon>
        <taxon>Boletales incertae sedis</taxon>
        <taxon>Leucogyrophana</taxon>
    </lineage>
</organism>
<proteinExistence type="predicted"/>
<name>A0A0C9W6F3_9AGAM</name>
<protein>
    <submittedName>
        <fullName evidence="2">Uncharacterized protein</fullName>
    </submittedName>
</protein>
<feature type="compositionally biased region" description="Basic residues" evidence="1">
    <location>
        <begin position="75"/>
        <end position="87"/>
    </location>
</feature>
<sequence>MGKPFAAAPPASLRRAAAASYLSFINFVMGDAGDMDPAEVERDLEDDQSVTTPKSPSKPKSSPKGRGKSDDIRPAKVKTKAHPKKPKSPPPSPPPQPVTIPSPYHPKPNLIRRNLAPSTARRSEAESESDLEKENENMRPARTYKRAPSTNKLKLLNIARHKAKPSPLESDSNSDLPAPPPHRATGTTLRTVKSGMKPKLTPKRSADQDERGNHEEICTCPTKSKRAERGKEKEKS</sequence>
<dbReference type="EMBL" id="KN840187">
    <property type="protein sequence ID" value="KIJ57672.1"/>
    <property type="molecule type" value="Genomic_DNA"/>
</dbReference>
<feature type="region of interest" description="Disordered" evidence="1">
    <location>
        <begin position="31"/>
        <end position="236"/>
    </location>
</feature>